<feature type="domain" description="RNase H type-1" evidence="1">
    <location>
        <begin position="52"/>
        <end position="131"/>
    </location>
</feature>
<proteinExistence type="predicted"/>
<dbReference type="EMBL" id="JANJYJ010000001">
    <property type="protein sequence ID" value="KAK3230376.1"/>
    <property type="molecule type" value="Genomic_DNA"/>
</dbReference>
<sequence>MGLECISVVGIELARDIVLAGNNSNGCTGGLQRSADRLLKWSAPNPGSLMINVDAAWNVRKGLFSADVVLRKTDDLILEAIVVNLKDTGYVDVVEAKTTLECLFMAVKKCWLHLSIEFDSVEVVNLCTEKSST</sequence>
<evidence type="ECO:0000313" key="2">
    <source>
        <dbReference type="EMBL" id="KAK3230376.1"/>
    </source>
</evidence>
<evidence type="ECO:0000259" key="1">
    <source>
        <dbReference type="Pfam" id="PF13456"/>
    </source>
</evidence>
<reference evidence="2" key="1">
    <citation type="journal article" date="2023" name="Plant J.">
        <title>Genome sequences and population genomics provide insights into the demographic history, inbreeding, and mutation load of two 'living fossil' tree species of Dipteronia.</title>
        <authorList>
            <person name="Feng Y."/>
            <person name="Comes H.P."/>
            <person name="Chen J."/>
            <person name="Zhu S."/>
            <person name="Lu R."/>
            <person name="Zhang X."/>
            <person name="Li P."/>
            <person name="Qiu J."/>
            <person name="Olsen K.M."/>
            <person name="Qiu Y."/>
        </authorList>
    </citation>
    <scope>NUCLEOTIDE SEQUENCE</scope>
    <source>
        <strain evidence="2">NBL</strain>
    </source>
</reference>
<dbReference type="Proteomes" id="UP001281410">
    <property type="component" value="Unassembled WGS sequence"/>
</dbReference>
<dbReference type="Pfam" id="PF13456">
    <property type="entry name" value="RVT_3"/>
    <property type="match status" value="1"/>
</dbReference>
<keyword evidence="3" id="KW-1185">Reference proteome</keyword>
<dbReference type="InterPro" id="IPR002156">
    <property type="entry name" value="RNaseH_domain"/>
</dbReference>
<dbReference type="PANTHER" id="PTHR47723:SF19">
    <property type="entry name" value="POLYNUCLEOTIDYL TRANSFERASE, RIBONUCLEASE H-LIKE SUPERFAMILY PROTEIN"/>
    <property type="match status" value="1"/>
</dbReference>
<organism evidence="2 3">
    <name type="scientific">Dipteronia sinensis</name>
    <dbReference type="NCBI Taxonomy" id="43782"/>
    <lineage>
        <taxon>Eukaryota</taxon>
        <taxon>Viridiplantae</taxon>
        <taxon>Streptophyta</taxon>
        <taxon>Embryophyta</taxon>
        <taxon>Tracheophyta</taxon>
        <taxon>Spermatophyta</taxon>
        <taxon>Magnoliopsida</taxon>
        <taxon>eudicotyledons</taxon>
        <taxon>Gunneridae</taxon>
        <taxon>Pentapetalae</taxon>
        <taxon>rosids</taxon>
        <taxon>malvids</taxon>
        <taxon>Sapindales</taxon>
        <taxon>Sapindaceae</taxon>
        <taxon>Hippocastanoideae</taxon>
        <taxon>Acereae</taxon>
        <taxon>Dipteronia</taxon>
    </lineage>
</organism>
<protein>
    <recommendedName>
        <fullName evidence="1">RNase H type-1 domain-containing protein</fullName>
    </recommendedName>
</protein>
<gene>
    <name evidence="2" type="ORF">Dsin_002257</name>
</gene>
<dbReference type="AlphaFoldDB" id="A0AAE0EJ80"/>
<dbReference type="InterPro" id="IPR053151">
    <property type="entry name" value="RNase_H-like"/>
</dbReference>
<dbReference type="GO" id="GO:0003676">
    <property type="term" value="F:nucleic acid binding"/>
    <property type="evidence" value="ECO:0007669"/>
    <property type="project" value="InterPro"/>
</dbReference>
<evidence type="ECO:0000313" key="3">
    <source>
        <dbReference type="Proteomes" id="UP001281410"/>
    </source>
</evidence>
<dbReference type="PANTHER" id="PTHR47723">
    <property type="entry name" value="OS05G0353850 PROTEIN"/>
    <property type="match status" value="1"/>
</dbReference>
<accession>A0AAE0EJ80</accession>
<dbReference type="GO" id="GO:0004523">
    <property type="term" value="F:RNA-DNA hybrid ribonuclease activity"/>
    <property type="evidence" value="ECO:0007669"/>
    <property type="project" value="InterPro"/>
</dbReference>
<comment type="caution">
    <text evidence="2">The sequence shown here is derived from an EMBL/GenBank/DDBJ whole genome shotgun (WGS) entry which is preliminary data.</text>
</comment>
<name>A0AAE0EJ80_9ROSI</name>